<protein>
    <submittedName>
        <fullName evidence="2">Uncharacterized protein</fullName>
    </submittedName>
</protein>
<accession>A0A0D2L909</accession>
<sequence length="136" mass="14448">MYTSWKISRAGPVASALADEARPITRKRWRSGASPEGAEGSPGSGSAARGRVRTARPTSRPRAAERRTEQVAEIPASCAGRRASGRWESGAALRLEPCGTRAGAPPTTRRHLASDAASLHPAFNPRTYVSDQIRGT</sequence>
<dbReference type="Proteomes" id="UP000054270">
    <property type="component" value="Unassembled WGS sequence"/>
</dbReference>
<name>A0A0D2L909_HYPSF</name>
<proteinExistence type="predicted"/>
<dbReference type="EMBL" id="KN817541">
    <property type="protein sequence ID" value="KJA23672.1"/>
    <property type="molecule type" value="Genomic_DNA"/>
</dbReference>
<feature type="compositionally biased region" description="Low complexity" evidence="1">
    <location>
        <begin position="31"/>
        <end position="61"/>
    </location>
</feature>
<evidence type="ECO:0000313" key="3">
    <source>
        <dbReference type="Proteomes" id="UP000054270"/>
    </source>
</evidence>
<feature type="region of interest" description="Disordered" evidence="1">
    <location>
        <begin position="1"/>
        <end position="118"/>
    </location>
</feature>
<organism evidence="2 3">
    <name type="scientific">Hypholoma sublateritium (strain FD-334 SS-4)</name>
    <dbReference type="NCBI Taxonomy" id="945553"/>
    <lineage>
        <taxon>Eukaryota</taxon>
        <taxon>Fungi</taxon>
        <taxon>Dikarya</taxon>
        <taxon>Basidiomycota</taxon>
        <taxon>Agaricomycotina</taxon>
        <taxon>Agaricomycetes</taxon>
        <taxon>Agaricomycetidae</taxon>
        <taxon>Agaricales</taxon>
        <taxon>Agaricineae</taxon>
        <taxon>Strophariaceae</taxon>
        <taxon>Hypholoma</taxon>
    </lineage>
</organism>
<gene>
    <name evidence="2" type="ORF">HYPSUDRAFT_214998</name>
</gene>
<dbReference type="AlphaFoldDB" id="A0A0D2L909"/>
<reference evidence="3" key="1">
    <citation type="submission" date="2014-04" db="EMBL/GenBank/DDBJ databases">
        <title>Evolutionary Origins and Diversification of the Mycorrhizal Mutualists.</title>
        <authorList>
            <consortium name="DOE Joint Genome Institute"/>
            <consortium name="Mycorrhizal Genomics Consortium"/>
            <person name="Kohler A."/>
            <person name="Kuo A."/>
            <person name="Nagy L.G."/>
            <person name="Floudas D."/>
            <person name="Copeland A."/>
            <person name="Barry K.W."/>
            <person name="Cichocki N."/>
            <person name="Veneault-Fourrey C."/>
            <person name="LaButti K."/>
            <person name="Lindquist E.A."/>
            <person name="Lipzen A."/>
            <person name="Lundell T."/>
            <person name="Morin E."/>
            <person name="Murat C."/>
            <person name="Riley R."/>
            <person name="Ohm R."/>
            <person name="Sun H."/>
            <person name="Tunlid A."/>
            <person name="Henrissat B."/>
            <person name="Grigoriev I.V."/>
            <person name="Hibbett D.S."/>
            <person name="Martin F."/>
        </authorList>
    </citation>
    <scope>NUCLEOTIDE SEQUENCE [LARGE SCALE GENOMIC DNA]</scope>
    <source>
        <strain evidence="3">FD-334 SS-4</strain>
    </source>
</reference>
<evidence type="ECO:0000256" key="1">
    <source>
        <dbReference type="SAM" id="MobiDB-lite"/>
    </source>
</evidence>
<keyword evidence="3" id="KW-1185">Reference proteome</keyword>
<evidence type="ECO:0000313" key="2">
    <source>
        <dbReference type="EMBL" id="KJA23672.1"/>
    </source>
</evidence>